<dbReference type="PROSITE" id="PS50110">
    <property type="entry name" value="RESPONSE_REGULATORY"/>
    <property type="match status" value="1"/>
</dbReference>
<dbReference type="SMART" id="SM00448">
    <property type="entry name" value="REC"/>
    <property type="match status" value="1"/>
</dbReference>
<comment type="caution">
    <text evidence="4">The sequence shown here is derived from an EMBL/GenBank/DDBJ whole genome shotgun (WGS) entry which is preliminary data.</text>
</comment>
<dbReference type="InterPro" id="IPR001789">
    <property type="entry name" value="Sig_transdc_resp-reg_receiver"/>
</dbReference>
<reference evidence="4 5" key="1">
    <citation type="submission" date="2017-10" db="EMBL/GenBank/DDBJ databases">
        <title>Draft genome of Longimonas halophila.</title>
        <authorList>
            <person name="Goh K.M."/>
            <person name="Shamsir M.S."/>
            <person name="Lim S.W."/>
        </authorList>
    </citation>
    <scope>NUCLEOTIDE SEQUENCE [LARGE SCALE GENOMIC DNA]</scope>
    <source>
        <strain evidence="4 5">KCTC 42399</strain>
    </source>
</reference>
<organism evidence="4 5">
    <name type="scientific">Longimonas halophila</name>
    <dbReference type="NCBI Taxonomy" id="1469170"/>
    <lineage>
        <taxon>Bacteria</taxon>
        <taxon>Pseudomonadati</taxon>
        <taxon>Rhodothermota</taxon>
        <taxon>Rhodothermia</taxon>
        <taxon>Rhodothermales</taxon>
        <taxon>Salisaetaceae</taxon>
        <taxon>Longimonas</taxon>
    </lineage>
</organism>
<dbReference type="PANTHER" id="PTHR43214:SF43">
    <property type="entry name" value="TWO-COMPONENT RESPONSE REGULATOR"/>
    <property type="match status" value="1"/>
</dbReference>
<keyword evidence="2" id="KW-0597">Phosphoprotein</keyword>
<dbReference type="GO" id="GO:0000160">
    <property type="term" value="P:phosphorelay signal transduction system"/>
    <property type="evidence" value="ECO:0007669"/>
    <property type="project" value="InterPro"/>
</dbReference>
<evidence type="ECO:0000259" key="3">
    <source>
        <dbReference type="PROSITE" id="PS50110"/>
    </source>
</evidence>
<accession>A0A2H3NQV9</accession>
<dbReference type="InterPro" id="IPR058245">
    <property type="entry name" value="NreC/VraR/RcsB-like_REC"/>
</dbReference>
<dbReference type="Pfam" id="PF00072">
    <property type="entry name" value="Response_reg"/>
    <property type="match status" value="1"/>
</dbReference>
<dbReference type="GO" id="GO:0003677">
    <property type="term" value="F:DNA binding"/>
    <property type="evidence" value="ECO:0007669"/>
    <property type="project" value="UniProtKB-KW"/>
</dbReference>
<dbReference type="InterPro" id="IPR039420">
    <property type="entry name" value="WalR-like"/>
</dbReference>
<gene>
    <name evidence="4" type="ORF">CRI93_02520</name>
</gene>
<protein>
    <submittedName>
        <fullName evidence="4">Response regulator</fullName>
    </submittedName>
</protein>
<sequence>MAHTIYLVEDQDLMRSSMRTYLSAEDAFDVVGTADSGEAAIQDLVDSGDAPPDVVLIDVALPGMSGIDLVGRLREAHPSLACLILSGHAEEAYVEAAHQAGAKGYVMKGKPDEYIRAIRATLAGESYRSETVASMWDNAQATS</sequence>
<feature type="domain" description="Response regulatory" evidence="3">
    <location>
        <begin position="4"/>
        <end position="123"/>
    </location>
</feature>
<name>A0A2H3NQV9_9BACT</name>
<keyword evidence="1" id="KW-0238">DNA-binding</keyword>
<dbReference type="RefSeq" id="WP_098061021.1">
    <property type="nucleotide sequence ID" value="NZ_PDEP01000001.1"/>
</dbReference>
<dbReference type="CDD" id="cd17535">
    <property type="entry name" value="REC_NarL-like"/>
    <property type="match status" value="1"/>
</dbReference>
<evidence type="ECO:0000256" key="2">
    <source>
        <dbReference type="PROSITE-ProRule" id="PRU00169"/>
    </source>
</evidence>
<dbReference type="AlphaFoldDB" id="A0A2H3NQV9"/>
<feature type="modified residue" description="4-aspartylphosphate" evidence="2">
    <location>
        <position position="58"/>
    </location>
</feature>
<dbReference type="Proteomes" id="UP000221024">
    <property type="component" value="Unassembled WGS sequence"/>
</dbReference>
<evidence type="ECO:0000256" key="1">
    <source>
        <dbReference type="ARBA" id="ARBA00023125"/>
    </source>
</evidence>
<dbReference type="InterPro" id="IPR011006">
    <property type="entry name" value="CheY-like_superfamily"/>
</dbReference>
<proteinExistence type="predicted"/>
<evidence type="ECO:0000313" key="4">
    <source>
        <dbReference type="EMBL" id="PEN09623.1"/>
    </source>
</evidence>
<keyword evidence="5" id="KW-1185">Reference proteome</keyword>
<dbReference type="OrthoDB" id="9797341at2"/>
<dbReference type="PANTHER" id="PTHR43214">
    <property type="entry name" value="TWO-COMPONENT RESPONSE REGULATOR"/>
    <property type="match status" value="1"/>
</dbReference>
<dbReference type="EMBL" id="PDEP01000001">
    <property type="protein sequence ID" value="PEN09623.1"/>
    <property type="molecule type" value="Genomic_DNA"/>
</dbReference>
<dbReference type="Gene3D" id="3.40.50.2300">
    <property type="match status" value="1"/>
</dbReference>
<evidence type="ECO:0000313" key="5">
    <source>
        <dbReference type="Proteomes" id="UP000221024"/>
    </source>
</evidence>
<dbReference type="SUPFAM" id="SSF52172">
    <property type="entry name" value="CheY-like"/>
    <property type="match status" value="1"/>
</dbReference>